<dbReference type="PANTHER" id="PTHR47424">
    <property type="entry name" value="REGULATORY PROTEIN GAL4"/>
    <property type="match status" value="1"/>
</dbReference>
<dbReference type="CDD" id="cd00067">
    <property type="entry name" value="GAL4"/>
    <property type="match status" value="1"/>
</dbReference>
<keyword evidence="1" id="KW-0479">Metal-binding</keyword>
<dbReference type="Pfam" id="PF04082">
    <property type="entry name" value="Fungal_trans"/>
    <property type="match status" value="1"/>
</dbReference>
<dbReference type="GO" id="GO:0005634">
    <property type="term" value="C:nucleus"/>
    <property type="evidence" value="ECO:0007669"/>
    <property type="project" value="TreeGrafter"/>
</dbReference>
<evidence type="ECO:0000256" key="4">
    <source>
        <dbReference type="ARBA" id="ARBA00023163"/>
    </source>
</evidence>
<dbReference type="InterPro" id="IPR036864">
    <property type="entry name" value="Zn2-C6_fun-type_DNA-bd_sf"/>
</dbReference>
<evidence type="ECO:0000256" key="2">
    <source>
        <dbReference type="ARBA" id="ARBA00023015"/>
    </source>
</evidence>
<dbReference type="GO" id="GO:0000435">
    <property type="term" value="P:positive regulation of transcription from RNA polymerase II promoter by galactose"/>
    <property type="evidence" value="ECO:0007669"/>
    <property type="project" value="TreeGrafter"/>
</dbReference>
<evidence type="ECO:0000313" key="9">
    <source>
        <dbReference type="Proteomes" id="UP000234474"/>
    </source>
</evidence>
<dbReference type="GeneID" id="36537800"/>
<dbReference type="Gene3D" id="4.10.240.10">
    <property type="entry name" value="Zn(2)-C6 fungal-type DNA-binding domain"/>
    <property type="match status" value="1"/>
</dbReference>
<sequence length="718" mass="79428">MGSESPKRSADIPGQPRSKKRAKYTQVACNECKRRKLKCSGEMVCSRCDRDNVQCVYVPNTYALSNRTISSPEVQIDDERVSTRLSTVDRQIEALQREMRAMSARLRQLESASSSTTNTTPTAISTVSPSSTAAGLHRIMNRPQSPSYVGPTSAEFGLTARQRQPEDFDSGDDLVSTAVQSPATRLGDDISSDDPLGCLGSAEALRLVDVYENMVGLMYPCVDLESVRAYIAEYFRDKDGLGSSSPATLDQEWFFARDVEVLKILLATALLAESHGRSERAALLADSVEDRFATRLKVPEVDMKELLILTLLSIFHSYRDDEVISWRLIGMAVRGAMQLGLHCQETWQKTGGVFPGELQCEYASRLFWCIYVLDRKWSFGTGLPFAIQDSDMDTNLPEPGTSTPYLTCMINHARLSTKIWGLVQWIQSIPPELRFDPTQSPTQSERVGRPATVAATPQPQSQSHTQTDSMVMLQVLLALQANQLRILVYRQNLLSSESIESNVSGASTAVEAAKSTVHMLDFFSRVSPLYFQRPEPFNYFLISALAALFLAVLHAPARFSQVCRPEFYAAVDMVRRSSTRARTSRRLQKIIKSLKMIWMNLGAQRPRESVRKNGANRRTPLALDATGTPLSTGNHAESPSTQRPMSGVPTPQHPGSAYVRSMTSLTTVLADETSCEDLTSFFEMAASDEGLVQDAATEGFDAFQAEDEALTRVMAGLL</sequence>
<feature type="compositionally biased region" description="Low complexity" evidence="6">
    <location>
        <begin position="111"/>
        <end position="128"/>
    </location>
</feature>
<gene>
    <name evidence="8" type="ORF">P174DRAFT_464910</name>
</gene>
<dbReference type="PROSITE" id="PS00463">
    <property type="entry name" value="ZN2_CY6_FUNGAL_1"/>
    <property type="match status" value="1"/>
</dbReference>
<evidence type="ECO:0000256" key="3">
    <source>
        <dbReference type="ARBA" id="ARBA00023125"/>
    </source>
</evidence>
<reference evidence="9" key="1">
    <citation type="journal article" date="2018" name="Proc. Natl. Acad. Sci. U.S.A.">
        <title>Linking secondary metabolites to gene clusters through genome sequencing of six diverse Aspergillus species.</title>
        <authorList>
            <person name="Kaerboelling I."/>
            <person name="Vesth T.C."/>
            <person name="Frisvad J.C."/>
            <person name="Nybo J.L."/>
            <person name="Theobald S."/>
            <person name="Kuo A."/>
            <person name="Bowyer P."/>
            <person name="Matsuda Y."/>
            <person name="Mondo S."/>
            <person name="Lyhne E.K."/>
            <person name="Kogle M.E."/>
            <person name="Clum A."/>
            <person name="Lipzen A."/>
            <person name="Salamov A."/>
            <person name="Ngan C.Y."/>
            <person name="Daum C."/>
            <person name="Chiniquy J."/>
            <person name="Barry K."/>
            <person name="LaButti K."/>
            <person name="Haridas S."/>
            <person name="Simmons B.A."/>
            <person name="Magnuson J.K."/>
            <person name="Mortensen U.H."/>
            <person name="Larsen T.O."/>
            <person name="Grigoriev I.V."/>
            <person name="Baker S.E."/>
            <person name="Andersen M.R."/>
        </authorList>
    </citation>
    <scope>NUCLEOTIDE SEQUENCE [LARGE SCALE GENOMIC DNA]</scope>
    <source>
        <strain evidence="9">IBT 16806</strain>
    </source>
</reference>
<dbReference type="SMART" id="SM00906">
    <property type="entry name" value="Fungal_trans"/>
    <property type="match status" value="1"/>
</dbReference>
<dbReference type="VEuPathDB" id="FungiDB:P174DRAFT_464910"/>
<accession>A0A2I1BTH9</accession>
<dbReference type="OrthoDB" id="39175at2759"/>
<dbReference type="GO" id="GO:0000978">
    <property type="term" value="F:RNA polymerase II cis-regulatory region sequence-specific DNA binding"/>
    <property type="evidence" value="ECO:0007669"/>
    <property type="project" value="TreeGrafter"/>
</dbReference>
<dbReference type="Proteomes" id="UP000234474">
    <property type="component" value="Unassembled WGS sequence"/>
</dbReference>
<organism evidence="8 9">
    <name type="scientific">Aspergillus novofumigatus (strain IBT 16806)</name>
    <dbReference type="NCBI Taxonomy" id="1392255"/>
    <lineage>
        <taxon>Eukaryota</taxon>
        <taxon>Fungi</taxon>
        <taxon>Dikarya</taxon>
        <taxon>Ascomycota</taxon>
        <taxon>Pezizomycotina</taxon>
        <taxon>Eurotiomycetes</taxon>
        <taxon>Eurotiomycetidae</taxon>
        <taxon>Eurotiales</taxon>
        <taxon>Aspergillaceae</taxon>
        <taxon>Aspergillus</taxon>
        <taxon>Aspergillus subgen. Fumigati</taxon>
    </lineage>
</organism>
<proteinExistence type="predicted"/>
<dbReference type="GO" id="GO:0006351">
    <property type="term" value="P:DNA-templated transcription"/>
    <property type="evidence" value="ECO:0007669"/>
    <property type="project" value="InterPro"/>
</dbReference>
<dbReference type="STRING" id="1392255.A0A2I1BTH9"/>
<keyword evidence="2" id="KW-0805">Transcription regulation</keyword>
<evidence type="ECO:0000256" key="1">
    <source>
        <dbReference type="ARBA" id="ARBA00022723"/>
    </source>
</evidence>
<feature type="region of interest" description="Disordered" evidence="6">
    <location>
        <begin position="1"/>
        <end position="20"/>
    </location>
</feature>
<dbReference type="PROSITE" id="PS50048">
    <property type="entry name" value="ZN2_CY6_FUNGAL_2"/>
    <property type="match status" value="1"/>
</dbReference>
<feature type="compositionally biased region" description="Polar residues" evidence="6">
    <location>
        <begin position="628"/>
        <end position="644"/>
    </location>
</feature>
<dbReference type="GO" id="GO:0000981">
    <property type="term" value="F:DNA-binding transcription factor activity, RNA polymerase II-specific"/>
    <property type="evidence" value="ECO:0007669"/>
    <property type="project" value="InterPro"/>
</dbReference>
<dbReference type="Pfam" id="PF00172">
    <property type="entry name" value="Zn_clus"/>
    <property type="match status" value="1"/>
</dbReference>
<keyword evidence="3" id="KW-0238">DNA-binding</keyword>
<protein>
    <submittedName>
        <fullName evidence="8">Putative fungal-specific transcription factor</fullName>
    </submittedName>
</protein>
<evidence type="ECO:0000313" key="8">
    <source>
        <dbReference type="EMBL" id="PKX88717.1"/>
    </source>
</evidence>
<feature type="domain" description="Zn(2)-C6 fungal-type" evidence="7">
    <location>
        <begin position="28"/>
        <end position="57"/>
    </location>
</feature>
<feature type="region of interest" description="Disordered" evidence="6">
    <location>
        <begin position="109"/>
        <end position="134"/>
    </location>
</feature>
<name>A0A2I1BTH9_ASPN1</name>
<feature type="region of interest" description="Disordered" evidence="6">
    <location>
        <begin position="434"/>
        <end position="464"/>
    </location>
</feature>
<dbReference type="InterPro" id="IPR051127">
    <property type="entry name" value="Fungal_SecMet_Regulators"/>
</dbReference>
<keyword evidence="4" id="KW-0804">Transcription</keyword>
<dbReference type="GO" id="GO:0008270">
    <property type="term" value="F:zinc ion binding"/>
    <property type="evidence" value="ECO:0007669"/>
    <property type="project" value="InterPro"/>
</dbReference>
<evidence type="ECO:0000256" key="5">
    <source>
        <dbReference type="ARBA" id="ARBA00023242"/>
    </source>
</evidence>
<feature type="region of interest" description="Disordered" evidence="6">
    <location>
        <begin position="608"/>
        <end position="653"/>
    </location>
</feature>
<dbReference type="InterPro" id="IPR007219">
    <property type="entry name" value="XnlR_reg_dom"/>
</dbReference>
<dbReference type="RefSeq" id="XP_024677312.1">
    <property type="nucleotide sequence ID" value="XM_024830474.1"/>
</dbReference>
<comment type="caution">
    <text evidence="8">The sequence shown here is derived from an EMBL/GenBank/DDBJ whole genome shotgun (WGS) entry which is preliminary data.</text>
</comment>
<dbReference type="AlphaFoldDB" id="A0A2I1BTH9"/>
<keyword evidence="5" id="KW-0539">Nucleus</keyword>
<dbReference type="SUPFAM" id="SSF57701">
    <property type="entry name" value="Zn2/Cys6 DNA-binding domain"/>
    <property type="match status" value="1"/>
</dbReference>
<dbReference type="SMART" id="SM00066">
    <property type="entry name" value="GAL4"/>
    <property type="match status" value="1"/>
</dbReference>
<keyword evidence="9" id="KW-1185">Reference proteome</keyword>
<evidence type="ECO:0000259" key="7">
    <source>
        <dbReference type="PROSITE" id="PS50048"/>
    </source>
</evidence>
<dbReference type="OMA" id="LDRKWSF"/>
<dbReference type="PANTHER" id="PTHR47424:SF5">
    <property type="entry name" value="ZN(II)2CYS6 TRANSCRIPTION FACTOR (EUROFUNG)"/>
    <property type="match status" value="1"/>
</dbReference>
<feature type="compositionally biased region" description="Basic and acidic residues" evidence="6">
    <location>
        <begin position="1"/>
        <end position="10"/>
    </location>
</feature>
<evidence type="ECO:0000256" key="6">
    <source>
        <dbReference type="SAM" id="MobiDB-lite"/>
    </source>
</evidence>
<dbReference type="CDD" id="cd12148">
    <property type="entry name" value="fungal_TF_MHR"/>
    <property type="match status" value="1"/>
</dbReference>
<dbReference type="EMBL" id="MSZS01000012">
    <property type="protein sequence ID" value="PKX88717.1"/>
    <property type="molecule type" value="Genomic_DNA"/>
</dbReference>
<dbReference type="InterPro" id="IPR001138">
    <property type="entry name" value="Zn2Cys6_DnaBD"/>
</dbReference>